<feature type="transmembrane region" description="Helical" evidence="7">
    <location>
        <begin position="286"/>
        <end position="305"/>
    </location>
</feature>
<keyword evidence="10" id="KW-1185">Reference proteome</keyword>
<evidence type="ECO:0000313" key="10">
    <source>
        <dbReference type="Proteomes" id="UP000295511"/>
    </source>
</evidence>
<dbReference type="GO" id="GO:0005886">
    <property type="term" value="C:plasma membrane"/>
    <property type="evidence" value="ECO:0007669"/>
    <property type="project" value="UniProtKB-SubCell"/>
</dbReference>
<evidence type="ECO:0000256" key="2">
    <source>
        <dbReference type="ARBA" id="ARBA00010157"/>
    </source>
</evidence>
<dbReference type="Pfam" id="PF03176">
    <property type="entry name" value="MMPL"/>
    <property type="match status" value="2"/>
</dbReference>
<evidence type="ECO:0000256" key="4">
    <source>
        <dbReference type="ARBA" id="ARBA00022692"/>
    </source>
</evidence>
<accession>A0A4V2ZSV1</accession>
<dbReference type="InterPro" id="IPR004869">
    <property type="entry name" value="MMPL_dom"/>
</dbReference>
<comment type="similarity">
    <text evidence="2">Belongs to the resistance-nodulation-cell division (RND) (TC 2.A.6) family. MmpL subfamily.</text>
</comment>
<evidence type="ECO:0000256" key="3">
    <source>
        <dbReference type="ARBA" id="ARBA00022475"/>
    </source>
</evidence>
<feature type="transmembrane region" description="Helical" evidence="7">
    <location>
        <begin position="326"/>
        <end position="350"/>
    </location>
</feature>
<feature type="transmembrane region" description="Helical" evidence="7">
    <location>
        <begin position="426"/>
        <end position="445"/>
    </location>
</feature>
<dbReference type="PANTHER" id="PTHR33406:SF6">
    <property type="entry name" value="MEMBRANE PROTEIN YDGH-RELATED"/>
    <property type="match status" value="1"/>
</dbReference>
<reference evidence="9 10" key="1">
    <citation type="submission" date="2019-03" db="EMBL/GenBank/DDBJ databases">
        <title>Whole genome sequence of Arthrobacter sp JH1-1.</title>
        <authorList>
            <person name="Trinh H.N."/>
        </authorList>
    </citation>
    <scope>NUCLEOTIDE SEQUENCE [LARGE SCALE GENOMIC DNA]</scope>
    <source>
        <strain evidence="9 10">JH1-1</strain>
    </source>
</reference>
<feature type="transmembrane region" description="Helical" evidence="7">
    <location>
        <begin position="362"/>
        <end position="384"/>
    </location>
</feature>
<dbReference type="Gene3D" id="1.20.1640.10">
    <property type="entry name" value="Multidrug efflux transporter AcrB transmembrane domain"/>
    <property type="match status" value="2"/>
</dbReference>
<dbReference type="PANTHER" id="PTHR33406">
    <property type="entry name" value="MEMBRANE PROTEIN MJ1562-RELATED"/>
    <property type="match status" value="1"/>
</dbReference>
<feature type="domain" description="SSD" evidence="8">
    <location>
        <begin position="251"/>
        <end position="383"/>
    </location>
</feature>
<dbReference type="SUPFAM" id="SSF82866">
    <property type="entry name" value="Multidrug efflux transporter AcrB transmembrane domain"/>
    <property type="match status" value="2"/>
</dbReference>
<gene>
    <name evidence="9" type="ORF">E1809_13440</name>
</gene>
<evidence type="ECO:0000256" key="7">
    <source>
        <dbReference type="SAM" id="Phobius"/>
    </source>
</evidence>
<name>A0A4V2ZSV1_9MICC</name>
<organism evidence="9 10">
    <name type="scientific">Arthrobacter terricola</name>
    <dbReference type="NCBI Taxonomy" id="2547396"/>
    <lineage>
        <taxon>Bacteria</taxon>
        <taxon>Bacillati</taxon>
        <taxon>Actinomycetota</taxon>
        <taxon>Actinomycetes</taxon>
        <taxon>Micrococcales</taxon>
        <taxon>Micrococcaceae</taxon>
        <taxon>Arthrobacter</taxon>
    </lineage>
</organism>
<feature type="transmembrane region" description="Helical" evidence="7">
    <location>
        <begin position="584"/>
        <end position="603"/>
    </location>
</feature>
<sequence>MGYIFHDGTKCLGLKARGGVVDAQKLGEIDQSTADRRARRPRRARWVLLSAMALLLWLAVGGIGGPTFGKLSEVSSNDQASFLPASAESTEASAWQAKFAAGGTVPAVVLLSSPEQLRPTDLKSIAALGAKLADARGVVKPASAEAGTGTTAAQPPVIGPVPSGDGKAVEFLISVQSGNGVKDSIASLRGVMADYLSTAGLPAGTASYVTGPAGFLADLVTAFGGIDGILLFTALGAVLIILLAVYRSVILPFAVLLTAVFALCGSIVVIFALAKAGVVPLTGQSQGILSILVVGAATDYALLFVSRYREALNHVQNKWEAIGRAYRGSFGAILASGVTVALALLCLLFSELNSNRGLGPIGAIGIVFSMIASFTFLPAVLGLLGRAAFWPRVPHEHPGSAPGSAADDVPRLWRRLSGMISKRPRTVWIGTAVLLLACAMGLPQLSASGVPQSKLILTKSEAVEGQSELGRHYPAGAGSPIVIVATQENATKAVAAAKAQNGISDVALLTSAGLAPRTQGPADPLVRDGRVLINATLRFEADSADAEATVASLRDALRSEAPGLLVGGVTATAIDTNSSAQADLWRVIPIVLGVILVVLVVLLRAVVAPLLLIGTVVLSYAAALGVSAMVFNHVFGFPGADASVPLFGFVFLVALGVDYNIFLMTRVREESALQGTRPGILRGLTATGGVITSAGVVLAATFAALGVIPILFLAQISFIVAFGVLLDTTIVRSLLVPALAYDLGHRIWWPGRLAKLQ</sequence>
<feature type="transmembrane region" description="Helical" evidence="7">
    <location>
        <begin position="643"/>
        <end position="663"/>
    </location>
</feature>
<protein>
    <submittedName>
        <fullName evidence="9">MMPL family transporter</fullName>
    </submittedName>
</protein>
<feature type="transmembrane region" description="Helical" evidence="7">
    <location>
        <begin position="684"/>
        <end position="712"/>
    </location>
</feature>
<evidence type="ECO:0000313" key="9">
    <source>
        <dbReference type="EMBL" id="TDF94554.1"/>
    </source>
</evidence>
<dbReference type="AlphaFoldDB" id="A0A4V2ZSV1"/>
<evidence type="ECO:0000256" key="1">
    <source>
        <dbReference type="ARBA" id="ARBA00004651"/>
    </source>
</evidence>
<evidence type="ECO:0000259" key="8">
    <source>
        <dbReference type="PROSITE" id="PS50156"/>
    </source>
</evidence>
<dbReference type="OrthoDB" id="2365435at2"/>
<dbReference type="PROSITE" id="PS50156">
    <property type="entry name" value="SSD"/>
    <property type="match status" value="1"/>
</dbReference>
<feature type="transmembrane region" description="Helical" evidence="7">
    <location>
        <begin position="46"/>
        <end position="68"/>
    </location>
</feature>
<feature type="transmembrane region" description="Helical" evidence="7">
    <location>
        <begin position="222"/>
        <end position="246"/>
    </location>
</feature>
<proteinExistence type="inferred from homology"/>
<keyword evidence="4 7" id="KW-0812">Transmembrane</keyword>
<keyword evidence="6 7" id="KW-0472">Membrane</keyword>
<comment type="caution">
    <text evidence="9">The sequence shown here is derived from an EMBL/GenBank/DDBJ whole genome shotgun (WGS) entry which is preliminary data.</text>
</comment>
<comment type="subcellular location">
    <subcellularLocation>
        <location evidence="1">Cell membrane</location>
        <topology evidence="1">Multi-pass membrane protein</topology>
    </subcellularLocation>
</comment>
<dbReference type="InterPro" id="IPR000731">
    <property type="entry name" value="SSD"/>
</dbReference>
<evidence type="ECO:0000256" key="5">
    <source>
        <dbReference type="ARBA" id="ARBA00022989"/>
    </source>
</evidence>
<feature type="transmembrane region" description="Helical" evidence="7">
    <location>
        <begin position="610"/>
        <end position="631"/>
    </location>
</feature>
<keyword evidence="5 7" id="KW-1133">Transmembrane helix</keyword>
<dbReference type="EMBL" id="SMRU01000015">
    <property type="protein sequence ID" value="TDF94554.1"/>
    <property type="molecule type" value="Genomic_DNA"/>
</dbReference>
<keyword evidence="3" id="KW-1003">Cell membrane</keyword>
<feature type="transmembrane region" description="Helical" evidence="7">
    <location>
        <begin position="253"/>
        <end position="274"/>
    </location>
</feature>
<dbReference type="Proteomes" id="UP000295511">
    <property type="component" value="Unassembled WGS sequence"/>
</dbReference>
<dbReference type="InterPro" id="IPR050545">
    <property type="entry name" value="Mycobact_MmpL"/>
</dbReference>
<evidence type="ECO:0000256" key="6">
    <source>
        <dbReference type="ARBA" id="ARBA00023136"/>
    </source>
</evidence>